<proteinExistence type="predicted"/>
<comment type="caution">
    <text evidence="2">The sequence shown here is derived from an EMBL/GenBank/DDBJ whole genome shotgun (WGS) entry which is preliminary data.</text>
</comment>
<keyword evidence="3" id="KW-1185">Reference proteome</keyword>
<name>A0A4Y8CRI4_9HELO</name>
<evidence type="ECO:0000313" key="3">
    <source>
        <dbReference type="Proteomes" id="UP000297299"/>
    </source>
</evidence>
<accession>A0A4Y8CRI4</accession>
<gene>
    <name evidence="2" type="ORF">BOTCAL_0379g00060</name>
</gene>
<reference evidence="2 3" key="1">
    <citation type="submission" date="2017-11" db="EMBL/GenBank/DDBJ databases">
        <title>Comparative genomics of Botrytis spp.</title>
        <authorList>
            <person name="Valero-Jimenez C.A."/>
            <person name="Tapia P."/>
            <person name="Veloso J."/>
            <person name="Silva-Moreno E."/>
            <person name="Staats M."/>
            <person name="Valdes J.H."/>
            <person name="Van Kan J.A.L."/>
        </authorList>
    </citation>
    <scope>NUCLEOTIDE SEQUENCE [LARGE SCALE GENOMIC DNA]</scope>
    <source>
        <strain evidence="2 3">MUCL2830</strain>
    </source>
</reference>
<organism evidence="2 3">
    <name type="scientific">Botryotinia calthae</name>
    <dbReference type="NCBI Taxonomy" id="38488"/>
    <lineage>
        <taxon>Eukaryota</taxon>
        <taxon>Fungi</taxon>
        <taxon>Dikarya</taxon>
        <taxon>Ascomycota</taxon>
        <taxon>Pezizomycotina</taxon>
        <taxon>Leotiomycetes</taxon>
        <taxon>Helotiales</taxon>
        <taxon>Sclerotiniaceae</taxon>
        <taxon>Botryotinia</taxon>
    </lineage>
</organism>
<sequence>MPNTSIPSVCLEDLADLEDPKALYLSFLISSVGHLEGNKQQMVHIADNEESPLNLLYISSTSPLASPDRDGGSGGSGAADLPSLSLSPSPVLLRR</sequence>
<feature type="region of interest" description="Disordered" evidence="1">
    <location>
        <begin position="64"/>
        <end position="95"/>
    </location>
</feature>
<dbReference type="EMBL" id="PHWZ01000378">
    <property type="protein sequence ID" value="TEY43124.1"/>
    <property type="molecule type" value="Genomic_DNA"/>
</dbReference>
<evidence type="ECO:0000313" key="2">
    <source>
        <dbReference type="EMBL" id="TEY43124.1"/>
    </source>
</evidence>
<evidence type="ECO:0000256" key="1">
    <source>
        <dbReference type="SAM" id="MobiDB-lite"/>
    </source>
</evidence>
<feature type="compositionally biased region" description="Low complexity" evidence="1">
    <location>
        <begin position="78"/>
        <end position="95"/>
    </location>
</feature>
<dbReference type="AlphaFoldDB" id="A0A4Y8CRI4"/>
<protein>
    <submittedName>
        <fullName evidence="2">Uncharacterized protein</fullName>
    </submittedName>
</protein>
<dbReference type="Proteomes" id="UP000297299">
    <property type="component" value="Unassembled WGS sequence"/>
</dbReference>